<dbReference type="GO" id="GO:0015288">
    <property type="term" value="F:porin activity"/>
    <property type="evidence" value="ECO:0007669"/>
    <property type="project" value="UniProtKB-KW"/>
</dbReference>
<evidence type="ECO:0000256" key="14">
    <source>
        <dbReference type="ARBA" id="ARBA00023288"/>
    </source>
</evidence>
<evidence type="ECO:0000256" key="2">
    <source>
        <dbReference type="ARBA" id="ARBA00009450"/>
    </source>
</evidence>
<evidence type="ECO:0000256" key="3">
    <source>
        <dbReference type="ARBA" id="ARBA00022448"/>
    </source>
</evidence>
<keyword evidence="9" id="KW-0406">Ion transport</keyword>
<dbReference type="PROSITE" id="PS51257">
    <property type="entry name" value="PROKAR_LIPOPROTEIN"/>
    <property type="match status" value="1"/>
</dbReference>
<dbReference type="PANTHER" id="PTHR33619">
    <property type="entry name" value="POLYSACCHARIDE EXPORT PROTEIN GFCE-RELATED"/>
    <property type="match status" value="1"/>
</dbReference>
<dbReference type="Proteomes" id="UP000249165">
    <property type="component" value="Unassembled WGS sequence"/>
</dbReference>
<comment type="caution">
    <text evidence="18">The sequence shown here is derived from an EMBL/GenBank/DDBJ whole genome shotgun (WGS) entry which is preliminary data.</text>
</comment>
<feature type="chain" id="PRO_5016294648" evidence="15">
    <location>
        <begin position="26"/>
        <end position="456"/>
    </location>
</feature>
<keyword evidence="3" id="KW-0813">Transport</keyword>
<keyword evidence="7 15" id="KW-0732">Signal</keyword>
<dbReference type="Gene3D" id="3.30.1950.10">
    <property type="entry name" value="wza like domain"/>
    <property type="match status" value="1"/>
</dbReference>
<evidence type="ECO:0000256" key="12">
    <source>
        <dbReference type="ARBA" id="ARBA00023139"/>
    </source>
</evidence>
<keyword evidence="10" id="KW-0626">Porin</keyword>
<evidence type="ECO:0000256" key="8">
    <source>
        <dbReference type="ARBA" id="ARBA00023047"/>
    </source>
</evidence>
<evidence type="ECO:0000313" key="18">
    <source>
        <dbReference type="EMBL" id="RAK23934.1"/>
    </source>
</evidence>
<protein>
    <submittedName>
        <fullName evidence="18">Polysaccharide export outer membrane protein</fullName>
    </submittedName>
</protein>
<feature type="domain" description="SLBB" evidence="17">
    <location>
        <begin position="197"/>
        <end position="275"/>
    </location>
</feature>
<dbReference type="EMBL" id="QLMG01000001">
    <property type="protein sequence ID" value="RAK23934.1"/>
    <property type="molecule type" value="Genomic_DNA"/>
</dbReference>
<dbReference type="GO" id="GO:0006811">
    <property type="term" value="P:monoatomic ion transport"/>
    <property type="evidence" value="ECO:0007669"/>
    <property type="project" value="UniProtKB-KW"/>
</dbReference>
<keyword evidence="8" id="KW-0625">Polysaccharide transport</keyword>
<evidence type="ECO:0000256" key="10">
    <source>
        <dbReference type="ARBA" id="ARBA00023114"/>
    </source>
</evidence>
<evidence type="ECO:0000313" key="19">
    <source>
        <dbReference type="Proteomes" id="UP000249165"/>
    </source>
</evidence>
<comment type="similarity">
    <text evidence="2">Belongs to the BexD/CtrA/VexA family.</text>
</comment>
<dbReference type="PANTHER" id="PTHR33619:SF3">
    <property type="entry name" value="POLYSACCHARIDE EXPORT PROTEIN GFCE-RELATED"/>
    <property type="match status" value="1"/>
</dbReference>
<dbReference type="InterPro" id="IPR054765">
    <property type="entry name" value="SLBB_dom"/>
</dbReference>
<evidence type="ECO:0000256" key="4">
    <source>
        <dbReference type="ARBA" id="ARBA00022452"/>
    </source>
</evidence>
<dbReference type="GO" id="GO:0015159">
    <property type="term" value="F:polysaccharide transmembrane transporter activity"/>
    <property type="evidence" value="ECO:0007669"/>
    <property type="project" value="InterPro"/>
</dbReference>
<keyword evidence="13" id="KW-0998">Cell outer membrane</keyword>
<keyword evidence="4" id="KW-1134">Transmembrane beta strand</keyword>
<dbReference type="Pfam" id="PF02563">
    <property type="entry name" value="Poly_export"/>
    <property type="match status" value="1"/>
</dbReference>
<keyword evidence="11" id="KW-0472">Membrane</keyword>
<feature type="signal peptide" evidence="15">
    <location>
        <begin position="1"/>
        <end position="25"/>
    </location>
</feature>
<evidence type="ECO:0000256" key="11">
    <source>
        <dbReference type="ARBA" id="ARBA00023136"/>
    </source>
</evidence>
<feature type="domain" description="Polysaccharide export protein N-terminal" evidence="16">
    <location>
        <begin position="104"/>
        <end position="191"/>
    </location>
</feature>
<dbReference type="AlphaFoldDB" id="A0A327YRX3"/>
<keyword evidence="6" id="KW-0812">Transmembrane</keyword>
<evidence type="ECO:0000256" key="15">
    <source>
        <dbReference type="SAM" id="SignalP"/>
    </source>
</evidence>
<comment type="subcellular location">
    <subcellularLocation>
        <location evidence="1">Cell outer membrane</location>
        <topology evidence="1">Multi-pass membrane protein</topology>
    </subcellularLocation>
</comment>
<evidence type="ECO:0000256" key="9">
    <source>
        <dbReference type="ARBA" id="ARBA00023065"/>
    </source>
</evidence>
<dbReference type="Pfam" id="PF22461">
    <property type="entry name" value="SLBB_2"/>
    <property type="match status" value="2"/>
</dbReference>
<dbReference type="InterPro" id="IPR049712">
    <property type="entry name" value="Poly_export"/>
</dbReference>
<evidence type="ECO:0000256" key="6">
    <source>
        <dbReference type="ARBA" id="ARBA00022692"/>
    </source>
</evidence>
<evidence type="ECO:0000256" key="5">
    <source>
        <dbReference type="ARBA" id="ARBA00022597"/>
    </source>
</evidence>
<accession>A0A327YRX3</accession>
<evidence type="ECO:0000256" key="13">
    <source>
        <dbReference type="ARBA" id="ARBA00023237"/>
    </source>
</evidence>
<dbReference type="GO" id="GO:0046930">
    <property type="term" value="C:pore complex"/>
    <property type="evidence" value="ECO:0007669"/>
    <property type="project" value="UniProtKB-KW"/>
</dbReference>
<keyword evidence="12" id="KW-0564">Palmitate</keyword>
<evidence type="ECO:0000256" key="7">
    <source>
        <dbReference type="ARBA" id="ARBA00022729"/>
    </source>
</evidence>
<keyword evidence="14" id="KW-0449">Lipoprotein</keyword>
<keyword evidence="19" id="KW-1185">Reference proteome</keyword>
<gene>
    <name evidence="18" type="ORF">ATI53_100141</name>
</gene>
<dbReference type="GO" id="GO:0009279">
    <property type="term" value="C:cell outer membrane"/>
    <property type="evidence" value="ECO:0007669"/>
    <property type="project" value="UniProtKB-SubCell"/>
</dbReference>
<evidence type="ECO:0000259" key="17">
    <source>
        <dbReference type="Pfam" id="PF22461"/>
    </source>
</evidence>
<sequence>MVIKGFKGLAAAGMLLLGACGIAYQSPSVNPLGGGDTKVRVLRITPESAIVANRAGYAPKELPSIFFNTAGGGAVQPGGGAAPAPVVDYQNRPSSMQTRVPPAPNEGPYRIGVGDVLLLATPQIGSTVEQLTGLLAAANSRQGYTVQDDGAIAIPHVGRVPVSGSTLEEAENTLFQRLVETDIEPTFSLEVAEFNSKKVSIGGAVQNPSVAPITLTPLYLDEALAAAGGVNAADLDYASVRIYRDGTIYQIPLDALYSNRSLARVQLTDGDVVFVDTAYELDRAQAYFEERIRLAEFRQGARIAALNELNAEVGLRRGALGEARDNYMTRLELDSVDRDYVYLTGEVDSQARYALPFGRTASLADALYENGGVPTQTGNVREIYVLRGSPDPREFGAITAWQLDGRDAASFLLATRFEMRPNDVIFVAEQPVTRWSRVISQITPSLVTYAASAASN</sequence>
<evidence type="ECO:0000259" key="16">
    <source>
        <dbReference type="Pfam" id="PF02563"/>
    </source>
</evidence>
<evidence type="ECO:0000256" key="1">
    <source>
        <dbReference type="ARBA" id="ARBA00004571"/>
    </source>
</evidence>
<proteinExistence type="inferred from homology"/>
<reference evidence="18 19" key="1">
    <citation type="submission" date="2018-06" db="EMBL/GenBank/DDBJ databases">
        <title>Genomic Encyclopedia of Archaeal and Bacterial Type Strains, Phase II (KMG-II): from individual species to whole genera.</title>
        <authorList>
            <person name="Goeker M."/>
        </authorList>
    </citation>
    <scope>NUCLEOTIDE SEQUENCE [LARGE SCALE GENOMIC DNA]</scope>
    <source>
        <strain evidence="18 19">DSM 22011</strain>
    </source>
</reference>
<name>A0A327YRX3_9RHOB</name>
<dbReference type="Gene3D" id="3.10.560.10">
    <property type="entry name" value="Outer membrane lipoprotein wza domain like"/>
    <property type="match status" value="2"/>
</dbReference>
<organism evidence="18 19">
    <name type="scientific">Salipiger aestuarii</name>
    <dbReference type="NCBI Taxonomy" id="568098"/>
    <lineage>
        <taxon>Bacteria</taxon>
        <taxon>Pseudomonadati</taxon>
        <taxon>Pseudomonadota</taxon>
        <taxon>Alphaproteobacteria</taxon>
        <taxon>Rhodobacterales</taxon>
        <taxon>Roseobacteraceae</taxon>
        <taxon>Salipiger</taxon>
    </lineage>
</organism>
<feature type="domain" description="SLBB" evidence="17">
    <location>
        <begin position="341"/>
        <end position="427"/>
    </location>
</feature>
<dbReference type="InterPro" id="IPR003715">
    <property type="entry name" value="Poly_export_N"/>
</dbReference>
<dbReference type="RefSeq" id="WP_009504431.1">
    <property type="nucleotide sequence ID" value="NZ_LIGK01000002.1"/>
</dbReference>
<keyword evidence="5" id="KW-0762">Sugar transport</keyword>